<dbReference type="AlphaFoldDB" id="A0A1A6FW14"/>
<evidence type="ECO:0000313" key="4">
    <source>
        <dbReference type="EMBL" id="OBS58136.1"/>
    </source>
</evidence>
<dbReference type="Pfam" id="PF00059">
    <property type="entry name" value="Lectin_C"/>
    <property type="match status" value="1"/>
</dbReference>
<dbReference type="EMBL" id="LZPO01116968">
    <property type="protein sequence ID" value="OBS58136.1"/>
    <property type="molecule type" value="Genomic_DNA"/>
</dbReference>
<keyword evidence="5" id="KW-1185">Reference proteome</keyword>
<organism evidence="4 5">
    <name type="scientific">Neotoma lepida</name>
    <name type="common">Desert woodrat</name>
    <dbReference type="NCBI Taxonomy" id="56216"/>
    <lineage>
        <taxon>Eukaryota</taxon>
        <taxon>Metazoa</taxon>
        <taxon>Chordata</taxon>
        <taxon>Craniata</taxon>
        <taxon>Vertebrata</taxon>
        <taxon>Euteleostomi</taxon>
        <taxon>Mammalia</taxon>
        <taxon>Eutheria</taxon>
        <taxon>Euarchontoglires</taxon>
        <taxon>Glires</taxon>
        <taxon>Rodentia</taxon>
        <taxon>Myomorpha</taxon>
        <taxon>Muroidea</taxon>
        <taxon>Cricetidae</taxon>
        <taxon>Neotominae</taxon>
        <taxon>Neotoma</taxon>
    </lineage>
</organism>
<dbReference type="Gene3D" id="3.10.100.10">
    <property type="entry name" value="Mannose-Binding Protein A, subunit A"/>
    <property type="match status" value="1"/>
</dbReference>
<dbReference type="SUPFAM" id="SSF56436">
    <property type="entry name" value="C-type lectin-like"/>
    <property type="match status" value="1"/>
</dbReference>
<evidence type="ECO:0000259" key="3">
    <source>
        <dbReference type="PROSITE" id="PS50041"/>
    </source>
</evidence>
<gene>
    <name evidence="4" type="ORF">A6R68_10730</name>
</gene>
<dbReference type="PANTHER" id="PTHR22803">
    <property type="entry name" value="MANNOSE, PHOSPHOLIPASE, LECTIN RECEPTOR RELATED"/>
    <property type="match status" value="1"/>
</dbReference>
<dbReference type="InterPro" id="IPR018378">
    <property type="entry name" value="C-type_lectin_CS"/>
</dbReference>
<feature type="non-terminal residue" evidence="4">
    <location>
        <position position="1"/>
    </location>
</feature>
<dbReference type="STRING" id="56216.A0A1A6FW14"/>
<dbReference type="Proteomes" id="UP000092124">
    <property type="component" value="Unassembled WGS sequence"/>
</dbReference>
<comment type="caution">
    <text evidence="4">The sequence shown here is derived from an EMBL/GenBank/DDBJ whole genome shotgun (WGS) entry which is preliminary data.</text>
</comment>
<sequence>DFITQILNPNAAYYIGLSDPGHRQWQWVDQTPYNENATFWHPGEPNNDKDNEQCVVVNHSYFSWGWNDIACSYKLKSVCQMKKIYL</sequence>
<keyword evidence="2" id="KW-1015">Disulfide bond</keyword>
<dbReference type="InterPro" id="IPR050111">
    <property type="entry name" value="C-type_lectin/snaclec_domain"/>
</dbReference>
<dbReference type="GO" id="GO:0030246">
    <property type="term" value="F:carbohydrate binding"/>
    <property type="evidence" value="ECO:0007669"/>
    <property type="project" value="UniProtKB-KW"/>
</dbReference>
<dbReference type="InterPro" id="IPR016187">
    <property type="entry name" value="CTDL_fold"/>
</dbReference>
<evidence type="ECO:0000256" key="1">
    <source>
        <dbReference type="ARBA" id="ARBA00022734"/>
    </source>
</evidence>
<feature type="domain" description="C-type lectin" evidence="3">
    <location>
        <begin position="1"/>
        <end position="80"/>
    </location>
</feature>
<dbReference type="PROSITE" id="PS50041">
    <property type="entry name" value="C_TYPE_LECTIN_2"/>
    <property type="match status" value="1"/>
</dbReference>
<reference evidence="4 5" key="1">
    <citation type="submission" date="2016-06" db="EMBL/GenBank/DDBJ databases">
        <title>The Draft Genome Sequence and Annotation of the Desert Woodrat Neotoma lepida.</title>
        <authorList>
            <person name="Campbell M."/>
            <person name="Oakeson K.F."/>
            <person name="Yandell M."/>
            <person name="Halpert J.R."/>
            <person name="Dearing D."/>
        </authorList>
    </citation>
    <scope>NUCLEOTIDE SEQUENCE [LARGE SCALE GENOMIC DNA]</scope>
    <source>
        <strain evidence="4">417</strain>
        <tissue evidence="4">Liver</tissue>
    </source>
</reference>
<accession>A0A1A6FW14</accession>
<keyword evidence="1" id="KW-0430">Lectin</keyword>
<dbReference type="InterPro" id="IPR016186">
    <property type="entry name" value="C-type_lectin-like/link_sf"/>
</dbReference>
<dbReference type="PROSITE" id="PS00615">
    <property type="entry name" value="C_TYPE_LECTIN_1"/>
    <property type="match status" value="1"/>
</dbReference>
<evidence type="ECO:0000256" key="2">
    <source>
        <dbReference type="ARBA" id="ARBA00023157"/>
    </source>
</evidence>
<name>A0A1A6FW14_NEOLE</name>
<protein>
    <recommendedName>
        <fullName evidence="3">C-type lectin domain-containing protein</fullName>
    </recommendedName>
</protein>
<dbReference type="InterPro" id="IPR001304">
    <property type="entry name" value="C-type_lectin-like"/>
</dbReference>
<dbReference type="OrthoDB" id="2142683at2759"/>
<evidence type="ECO:0000313" key="5">
    <source>
        <dbReference type="Proteomes" id="UP000092124"/>
    </source>
</evidence>
<proteinExistence type="predicted"/>